<reference evidence="3" key="1">
    <citation type="submission" date="2017-02" db="UniProtKB">
        <authorList>
            <consortium name="WormBaseParasite"/>
        </authorList>
    </citation>
    <scope>IDENTIFICATION</scope>
</reference>
<dbReference type="EMBL" id="UZAG01015470">
    <property type="protein sequence ID" value="VDO20606.1"/>
    <property type="molecule type" value="Genomic_DNA"/>
</dbReference>
<dbReference type="WBParaSite" id="BTMF_0000788201-mRNA-1">
    <property type="protein sequence ID" value="BTMF_0000788201-mRNA-1"/>
    <property type="gene ID" value="BTMF_0000788201"/>
</dbReference>
<evidence type="ECO:0000313" key="1">
    <source>
        <dbReference type="EMBL" id="VDO20606.1"/>
    </source>
</evidence>
<sequence length="33" mass="3843">MTNSSRIFRMLVNYSMHLAAFIYPLNNAVNTPR</sequence>
<dbReference type="AlphaFoldDB" id="A0A0R3QJZ5"/>
<organism evidence="3">
    <name type="scientific">Brugia timori</name>
    <dbReference type="NCBI Taxonomy" id="42155"/>
    <lineage>
        <taxon>Eukaryota</taxon>
        <taxon>Metazoa</taxon>
        <taxon>Ecdysozoa</taxon>
        <taxon>Nematoda</taxon>
        <taxon>Chromadorea</taxon>
        <taxon>Rhabditida</taxon>
        <taxon>Spirurina</taxon>
        <taxon>Spiruromorpha</taxon>
        <taxon>Filarioidea</taxon>
        <taxon>Onchocercidae</taxon>
        <taxon>Brugia</taxon>
    </lineage>
</organism>
<name>A0A0R3QJZ5_9BILA</name>
<evidence type="ECO:0000313" key="2">
    <source>
        <dbReference type="Proteomes" id="UP000280834"/>
    </source>
</evidence>
<dbReference type="Proteomes" id="UP000280834">
    <property type="component" value="Unassembled WGS sequence"/>
</dbReference>
<proteinExistence type="predicted"/>
<keyword evidence="2" id="KW-1185">Reference proteome</keyword>
<reference evidence="1 2" key="2">
    <citation type="submission" date="2018-11" db="EMBL/GenBank/DDBJ databases">
        <authorList>
            <consortium name="Pathogen Informatics"/>
        </authorList>
    </citation>
    <scope>NUCLEOTIDE SEQUENCE [LARGE SCALE GENOMIC DNA]</scope>
</reference>
<protein>
    <submittedName>
        <fullName evidence="1 3">Uncharacterized protein</fullName>
    </submittedName>
</protein>
<evidence type="ECO:0000313" key="3">
    <source>
        <dbReference type="WBParaSite" id="BTMF_0000788201-mRNA-1"/>
    </source>
</evidence>
<gene>
    <name evidence="1" type="ORF">BTMF_LOCUS5996</name>
</gene>
<accession>A0A0R3QJZ5</accession>